<keyword evidence="8" id="KW-1185">Reference proteome</keyword>
<evidence type="ECO:0000313" key="8">
    <source>
        <dbReference type="Proteomes" id="UP000663937"/>
    </source>
</evidence>
<dbReference type="InterPro" id="IPR038658">
    <property type="entry name" value="SsgB_sf"/>
</dbReference>
<dbReference type="RefSeq" id="WP_227424829.1">
    <property type="nucleotide sequence ID" value="NZ_CP071868.1"/>
</dbReference>
<dbReference type="Pfam" id="PF04686">
    <property type="entry name" value="SsgA"/>
    <property type="match status" value="1"/>
</dbReference>
<keyword evidence="3" id="KW-0132">Cell division</keyword>
<reference evidence="7" key="1">
    <citation type="submission" date="2021-03" db="EMBL/GenBank/DDBJ databases">
        <title>Pengzhenrongella sicca gen. nov., sp. nov., a new member of suborder Micrococcineae isolated from High-Arctic tundra soil.</title>
        <authorList>
            <person name="Peng F."/>
        </authorList>
    </citation>
    <scope>NUCLEOTIDE SEQUENCE</scope>
    <source>
        <strain evidence="7">LRZ-2</strain>
    </source>
</reference>
<keyword evidence="5" id="KW-0717">Septation</keyword>
<dbReference type="GO" id="GO:0000917">
    <property type="term" value="P:division septum assembly"/>
    <property type="evidence" value="ECO:0007669"/>
    <property type="project" value="UniProtKB-KW"/>
</dbReference>
<evidence type="ECO:0000256" key="2">
    <source>
        <dbReference type="ARBA" id="ARBA00009323"/>
    </source>
</evidence>
<accession>A0A8A4ZET4</accession>
<evidence type="ECO:0000256" key="4">
    <source>
        <dbReference type="ARBA" id="ARBA00022969"/>
    </source>
</evidence>
<dbReference type="KEGG" id="psic:J4E96_05800"/>
<evidence type="ECO:0000313" key="7">
    <source>
        <dbReference type="EMBL" id="QTE30490.1"/>
    </source>
</evidence>
<keyword evidence="6" id="KW-0131">Cell cycle</keyword>
<dbReference type="Gene3D" id="2.30.31.20">
    <property type="entry name" value="Sporulation-specific cell division protein SsgB"/>
    <property type="match status" value="1"/>
</dbReference>
<dbReference type="GO" id="GO:0030428">
    <property type="term" value="C:cell septum"/>
    <property type="evidence" value="ECO:0007669"/>
    <property type="project" value="UniProtKB-SubCell"/>
</dbReference>
<sequence>MLPVPYDVTTAITTHLVLSDSLTEDVFVELGYHAADPYALNARFSQGDGPPSTWLLARDLFAQGLVATQAAPAGRGDVRIWRDEDPDYLLMTFRGVAGEALIAAPAEPIERFMEATRAIVPFGAESERIGAAVDAFVESLLTA</sequence>
<name>A0A8A4ZET4_9MICO</name>
<dbReference type="InterPro" id="IPR006776">
    <property type="entry name" value="SsgB"/>
</dbReference>
<protein>
    <submittedName>
        <fullName evidence="7">SsgA family sporulation/cell division regulator</fullName>
    </submittedName>
</protein>
<evidence type="ECO:0000256" key="1">
    <source>
        <dbReference type="ARBA" id="ARBA00004431"/>
    </source>
</evidence>
<dbReference type="Proteomes" id="UP000663937">
    <property type="component" value="Chromosome"/>
</dbReference>
<dbReference type="AlphaFoldDB" id="A0A8A4ZET4"/>
<comment type="subcellular location">
    <subcellularLocation>
        <location evidence="1">Cell septum</location>
    </subcellularLocation>
</comment>
<proteinExistence type="inferred from homology"/>
<gene>
    <name evidence="7" type="ORF">J4E96_05800</name>
</gene>
<evidence type="ECO:0000256" key="3">
    <source>
        <dbReference type="ARBA" id="ARBA00022618"/>
    </source>
</evidence>
<organism evidence="7 8">
    <name type="scientific">Pengzhenrongella sicca</name>
    <dbReference type="NCBI Taxonomy" id="2819238"/>
    <lineage>
        <taxon>Bacteria</taxon>
        <taxon>Bacillati</taxon>
        <taxon>Actinomycetota</taxon>
        <taxon>Actinomycetes</taxon>
        <taxon>Micrococcales</taxon>
        <taxon>Pengzhenrongella</taxon>
    </lineage>
</organism>
<evidence type="ECO:0000256" key="5">
    <source>
        <dbReference type="ARBA" id="ARBA00023210"/>
    </source>
</evidence>
<keyword evidence="4" id="KW-0749">Sporulation</keyword>
<dbReference type="GO" id="GO:0030435">
    <property type="term" value="P:sporulation resulting in formation of a cellular spore"/>
    <property type="evidence" value="ECO:0007669"/>
    <property type="project" value="UniProtKB-KW"/>
</dbReference>
<comment type="similarity">
    <text evidence="2">Belongs to the SsgA family.</text>
</comment>
<evidence type="ECO:0000256" key="6">
    <source>
        <dbReference type="ARBA" id="ARBA00023306"/>
    </source>
</evidence>
<dbReference type="EMBL" id="CP071868">
    <property type="protein sequence ID" value="QTE30490.1"/>
    <property type="molecule type" value="Genomic_DNA"/>
</dbReference>